<dbReference type="OrthoDB" id="2399498at2759"/>
<comment type="caution">
    <text evidence="2">The sequence shown here is derived from an EMBL/GenBank/DDBJ whole genome shotgun (WGS) entry which is preliminary data.</text>
</comment>
<dbReference type="PANTHER" id="PTHR43016">
    <property type="entry name" value="PRESEQUENCE PROTEASE"/>
    <property type="match status" value="1"/>
</dbReference>
<protein>
    <recommendedName>
        <fullName evidence="1">Peptidase M16C associated domain-containing protein</fullName>
    </recommendedName>
</protein>
<dbReference type="SUPFAM" id="SSF63411">
    <property type="entry name" value="LuxS/MPP-like metallohydrolase"/>
    <property type="match status" value="1"/>
</dbReference>
<dbReference type="InterPro" id="IPR013578">
    <property type="entry name" value="Peptidase_M16C_assoc"/>
</dbReference>
<dbReference type="PANTHER" id="PTHR43016:SF13">
    <property type="entry name" value="PRESEQUENCE PROTEASE, MITOCHONDRIAL"/>
    <property type="match status" value="1"/>
</dbReference>
<dbReference type="GeneID" id="25260095"/>
<dbReference type="GO" id="GO:0046872">
    <property type="term" value="F:metal ion binding"/>
    <property type="evidence" value="ECO:0007669"/>
    <property type="project" value="InterPro"/>
</dbReference>
<dbReference type="RefSeq" id="XP_013237446.1">
    <property type="nucleotide sequence ID" value="XM_013381992.1"/>
</dbReference>
<name>A0A098VPV2_9MICR</name>
<feature type="domain" description="Peptidase M16C associated" evidence="1">
    <location>
        <begin position="1"/>
        <end position="235"/>
    </location>
</feature>
<gene>
    <name evidence="2" type="ORF">DI09_48p10</name>
</gene>
<dbReference type="EMBL" id="JMKJ01000432">
    <property type="protein sequence ID" value="KGG50995.1"/>
    <property type="molecule type" value="Genomic_DNA"/>
</dbReference>
<evidence type="ECO:0000313" key="2">
    <source>
        <dbReference type="EMBL" id="KGG50995.1"/>
    </source>
</evidence>
<proteinExistence type="predicted"/>
<keyword evidence="3" id="KW-1185">Reference proteome</keyword>
<dbReference type="VEuPathDB" id="MicrosporidiaDB:DI09_48p10"/>
<dbReference type="Proteomes" id="UP000029725">
    <property type="component" value="Unassembled WGS sequence"/>
</dbReference>
<dbReference type="AlphaFoldDB" id="A0A098VPV2"/>
<dbReference type="SMART" id="SM01264">
    <property type="entry name" value="M16C_associated"/>
    <property type="match status" value="1"/>
</dbReference>
<dbReference type="Pfam" id="PF08367">
    <property type="entry name" value="M16C_assoc"/>
    <property type="match status" value="1"/>
</dbReference>
<accession>A0A098VPV2</accession>
<dbReference type="Gene3D" id="3.30.830.10">
    <property type="entry name" value="Metalloenzyme, LuxS/M16 peptidase-like"/>
    <property type="match status" value="2"/>
</dbReference>
<organism evidence="2 3">
    <name type="scientific">Mitosporidium daphniae</name>
    <dbReference type="NCBI Taxonomy" id="1485682"/>
    <lineage>
        <taxon>Eukaryota</taxon>
        <taxon>Fungi</taxon>
        <taxon>Fungi incertae sedis</taxon>
        <taxon>Microsporidia</taxon>
        <taxon>Mitosporidium</taxon>
    </lineage>
</organism>
<sequence length="464" mass="51268">MKTLESSLDKNQVLIEAKELKEDQNKIQVSDIPKESPLKTPWVKAQRSRGYANFESNLVCYSRTDSTNNILYLKILGNDLFSNADVQSPELLVRSLIRLPIVMDCISEIGVEHRTIDDYTEDVKLHTGGISVGLETIIDYKGSDRDLIVILDNQKFSILPTISTHGLSQNVPRLLDLIDETLRIPNFSDKLRLKNLILSSSSSGITSIANSGHSYAILYAEALEGITQIFYLDHLCSLISCKDENPDLDRSVLKFTKDWEAIVCRGICDRFSILGAEDSIIASAAETVFDIFSNGGPLACKAGGTRLPFSEEDASKLPIPDGTNTYFDFPFPVSSTATSFMTVPWCDDDSPKFKKSIGWIKSEDNGPNDQDILEAKLSIFKSMDAPVDIDSLGMTEFIHRISSEERDARRKKLLSVTLHDIKELLNRVWPTGGQGPKGCSVIIGGGISPPADWRIIKGPGCSQS</sequence>
<evidence type="ECO:0000259" key="1">
    <source>
        <dbReference type="SMART" id="SM01264"/>
    </source>
</evidence>
<dbReference type="HOGENOM" id="CLU_589363_0_0_1"/>
<reference evidence="2 3" key="1">
    <citation type="submission" date="2014-04" db="EMBL/GenBank/DDBJ databases">
        <title>A new species of microsporidia sheds light on the evolution of extreme parasitism.</title>
        <authorList>
            <person name="Haag K.L."/>
            <person name="James T.Y."/>
            <person name="Larsson R."/>
            <person name="Schaer T.M."/>
            <person name="Refardt D."/>
            <person name="Pombert J.-F."/>
            <person name="Ebert D."/>
        </authorList>
    </citation>
    <scope>NUCLEOTIDE SEQUENCE [LARGE SCALE GENOMIC DNA]</scope>
    <source>
        <strain evidence="2 3">UGP3</strain>
        <tissue evidence="2">Spores</tissue>
    </source>
</reference>
<evidence type="ECO:0000313" key="3">
    <source>
        <dbReference type="Proteomes" id="UP000029725"/>
    </source>
</evidence>
<dbReference type="GO" id="GO:0006508">
    <property type="term" value="P:proteolysis"/>
    <property type="evidence" value="ECO:0007669"/>
    <property type="project" value="InterPro"/>
</dbReference>
<dbReference type="InterPro" id="IPR011249">
    <property type="entry name" value="Metalloenz_LuxS/M16"/>
</dbReference>